<dbReference type="PRINTS" id="PR00038">
    <property type="entry name" value="HTHLUXR"/>
</dbReference>
<dbReference type="CDD" id="cd06170">
    <property type="entry name" value="LuxR_C_like"/>
    <property type="match status" value="1"/>
</dbReference>
<dbReference type="InterPro" id="IPR036388">
    <property type="entry name" value="WH-like_DNA-bd_sf"/>
</dbReference>
<dbReference type="InterPro" id="IPR011006">
    <property type="entry name" value="CheY-like_superfamily"/>
</dbReference>
<protein>
    <submittedName>
        <fullName evidence="9">Response regulator FixJ</fullName>
    </submittedName>
</protein>
<dbReference type="PANTHER" id="PTHR44688:SF16">
    <property type="entry name" value="DNA-BINDING TRANSCRIPTIONAL ACTIVATOR DEVR_DOSR"/>
    <property type="match status" value="1"/>
</dbReference>
<dbReference type="SMART" id="SM00421">
    <property type="entry name" value="HTH_LUXR"/>
    <property type="match status" value="1"/>
</dbReference>
<evidence type="ECO:0000313" key="9">
    <source>
        <dbReference type="EMBL" id="KHK88711.1"/>
    </source>
</evidence>
<dbReference type="SUPFAM" id="SSF52172">
    <property type="entry name" value="CheY-like"/>
    <property type="match status" value="1"/>
</dbReference>
<feature type="domain" description="HTH luxR-type" evidence="7">
    <location>
        <begin position="136"/>
        <end position="201"/>
    </location>
</feature>
<evidence type="ECO:0000256" key="1">
    <source>
        <dbReference type="ARBA" id="ARBA00022553"/>
    </source>
</evidence>
<evidence type="ECO:0000313" key="10">
    <source>
        <dbReference type="Proteomes" id="UP000031057"/>
    </source>
</evidence>
<evidence type="ECO:0000259" key="8">
    <source>
        <dbReference type="PROSITE" id="PS50110"/>
    </source>
</evidence>
<keyword evidence="1 6" id="KW-0597">Phosphoprotein</keyword>
<name>A0A0B1ZHP1_9SPHN</name>
<evidence type="ECO:0000256" key="5">
    <source>
        <dbReference type="ARBA" id="ARBA00023163"/>
    </source>
</evidence>
<evidence type="ECO:0000259" key="7">
    <source>
        <dbReference type="PROSITE" id="PS50043"/>
    </source>
</evidence>
<dbReference type="InterPro" id="IPR016032">
    <property type="entry name" value="Sig_transdc_resp-reg_C-effctor"/>
</dbReference>
<accession>A0A0B1ZHP1</accession>
<dbReference type="PROSITE" id="PS00622">
    <property type="entry name" value="HTH_LUXR_1"/>
    <property type="match status" value="1"/>
</dbReference>
<dbReference type="Gene3D" id="3.40.50.2300">
    <property type="match status" value="1"/>
</dbReference>
<dbReference type="CDD" id="cd17537">
    <property type="entry name" value="REC_FixJ"/>
    <property type="match status" value="1"/>
</dbReference>
<dbReference type="Pfam" id="PF00196">
    <property type="entry name" value="GerE"/>
    <property type="match status" value="1"/>
</dbReference>
<evidence type="ECO:0000256" key="6">
    <source>
        <dbReference type="PROSITE-ProRule" id="PRU00169"/>
    </source>
</evidence>
<dbReference type="OrthoDB" id="9782655at2"/>
<feature type="domain" description="Response regulatory" evidence="8">
    <location>
        <begin position="6"/>
        <end position="120"/>
    </location>
</feature>
<keyword evidence="5" id="KW-0804">Transcription</keyword>
<dbReference type="Proteomes" id="UP000031057">
    <property type="component" value="Unassembled WGS sequence"/>
</dbReference>
<dbReference type="SUPFAM" id="SSF46894">
    <property type="entry name" value="C-terminal effector domain of the bipartite response regulators"/>
    <property type="match status" value="1"/>
</dbReference>
<dbReference type="PROSITE" id="PS50110">
    <property type="entry name" value="RESPONSE_REGULATORY"/>
    <property type="match status" value="1"/>
</dbReference>
<gene>
    <name evidence="9" type="primary">fixJ</name>
    <name evidence="9" type="ORF">LK12_23270</name>
</gene>
<dbReference type="PANTHER" id="PTHR44688">
    <property type="entry name" value="DNA-BINDING TRANSCRIPTIONAL ACTIVATOR DEVR_DOSR"/>
    <property type="match status" value="1"/>
</dbReference>
<sequence length="216" mass="23871">MADNGLVHVIDDEPAVRRSIDFLLRTAGYAVETWPDGESFIKCADKLVHSCVLLDIRLPGIDGMDVMDRMAGDGFDFPVIILTGHGDVSLAVRAMKAGAVDFLEKPFDRDKLLAAVATAFRIIADRDALLARQDWAQTQLRKLTSREREVLDGLACGYPNKTIAYDLKISTRTVEVYRANVMTKLEVSNFADALRVAFAAGLGSERTWKDDHDVQA</sequence>
<keyword evidence="4" id="KW-0238">DNA-binding</keyword>
<dbReference type="AlphaFoldDB" id="A0A0B1ZHP1"/>
<evidence type="ECO:0000256" key="3">
    <source>
        <dbReference type="ARBA" id="ARBA00023015"/>
    </source>
</evidence>
<keyword evidence="3" id="KW-0805">Transcription regulation</keyword>
<keyword evidence="2" id="KW-0902">Two-component regulatory system</keyword>
<evidence type="ECO:0000256" key="2">
    <source>
        <dbReference type="ARBA" id="ARBA00023012"/>
    </source>
</evidence>
<organism evidence="9 10">
    <name type="scientific">Novosphingobium malaysiense</name>
    <dbReference type="NCBI Taxonomy" id="1348853"/>
    <lineage>
        <taxon>Bacteria</taxon>
        <taxon>Pseudomonadati</taxon>
        <taxon>Pseudomonadota</taxon>
        <taxon>Alphaproteobacteria</taxon>
        <taxon>Sphingomonadales</taxon>
        <taxon>Sphingomonadaceae</taxon>
        <taxon>Novosphingobium</taxon>
    </lineage>
</organism>
<proteinExistence type="predicted"/>
<dbReference type="Pfam" id="PF00072">
    <property type="entry name" value="Response_reg"/>
    <property type="match status" value="1"/>
</dbReference>
<dbReference type="GO" id="GO:0003677">
    <property type="term" value="F:DNA binding"/>
    <property type="evidence" value="ECO:0007669"/>
    <property type="project" value="UniProtKB-KW"/>
</dbReference>
<dbReference type="PROSITE" id="PS50043">
    <property type="entry name" value="HTH_LUXR_2"/>
    <property type="match status" value="1"/>
</dbReference>
<dbReference type="Gene3D" id="1.10.10.10">
    <property type="entry name" value="Winged helix-like DNA-binding domain superfamily/Winged helix DNA-binding domain"/>
    <property type="match status" value="1"/>
</dbReference>
<dbReference type="SMART" id="SM00448">
    <property type="entry name" value="REC"/>
    <property type="match status" value="1"/>
</dbReference>
<feature type="modified residue" description="4-aspartylphosphate" evidence="6">
    <location>
        <position position="55"/>
    </location>
</feature>
<dbReference type="InterPro" id="IPR000792">
    <property type="entry name" value="Tscrpt_reg_LuxR_C"/>
</dbReference>
<dbReference type="RefSeq" id="WP_039290622.1">
    <property type="nucleotide sequence ID" value="NZ_JTDI01000016.1"/>
</dbReference>
<dbReference type="GO" id="GO:0000160">
    <property type="term" value="P:phosphorelay signal transduction system"/>
    <property type="evidence" value="ECO:0007669"/>
    <property type="project" value="UniProtKB-KW"/>
</dbReference>
<comment type="caution">
    <text evidence="9">The sequence shown here is derived from an EMBL/GenBank/DDBJ whole genome shotgun (WGS) entry which is preliminary data.</text>
</comment>
<dbReference type="STRING" id="1348853.LK12_23270"/>
<dbReference type="InterPro" id="IPR001789">
    <property type="entry name" value="Sig_transdc_resp-reg_receiver"/>
</dbReference>
<evidence type="ECO:0000256" key="4">
    <source>
        <dbReference type="ARBA" id="ARBA00023125"/>
    </source>
</evidence>
<keyword evidence="10" id="KW-1185">Reference proteome</keyword>
<dbReference type="FunFam" id="3.40.50.2300:FF:000018">
    <property type="entry name" value="DNA-binding transcriptional regulator NtrC"/>
    <property type="match status" value="1"/>
</dbReference>
<dbReference type="GO" id="GO:0006355">
    <property type="term" value="P:regulation of DNA-templated transcription"/>
    <property type="evidence" value="ECO:0007669"/>
    <property type="project" value="InterPro"/>
</dbReference>
<reference evidence="9 10" key="1">
    <citation type="submission" date="2014-10" db="EMBL/GenBank/DDBJ databases">
        <title>Genome sequence of Novosphingobium malaysiense MUSC 273(T).</title>
        <authorList>
            <person name="Lee L.-H."/>
        </authorList>
    </citation>
    <scope>NUCLEOTIDE SEQUENCE [LARGE SCALE GENOMIC DNA]</scope>
    <source>
        <strain evidence="9 10">MUSC 273</strain>
    </source>
</reference>
<dbReference type="EMBL" id="JTDI01000016">
    <property type="protein sequence ID" value="KHK88711.1"/>
    <property type="molecule type" value="Genomic_DNA"/>
</dbReference>